<gene>
    <name evidence="10" type="ordered locus">Oter_2726</name>
</gene>
<evidence type="ECO:0000256" key="3">
    <source>
        <dbReference type="ARBA" id="ARBA00022519"/>
    </source>
</evidence>
<dbReference type="AlphaFoldDB" id="B1ZVZ1"/>
<dbReference type="GO" id="GO:0009103">
    <property type="term" value="P:lipopolysaccharide biosynthetic process"/>
    <property type="evidence" value="ECO:0007669"/>
    <property type="project" value="UniProtKB-KW"/>
</dbReference>
<evidence type="ECO:0000313" key="11">
    <source>
        <dbReference type="Proteomes" id="UP000007013"/>
    </source>
</evidence>
<keyword evidence="8" id="KW-0472">Membrane</keyword>
<name>B1ZVZ1_OPITP</name>
<dbReference type="PANTHER" id="PTHR30606">
    <property type="entry name" value="LIPID A BIOSYNTHESIS LAUROYL ACYLTRANSFERASE"/>
    <property type="match status" value="1"/>
</dbReference>
<keyword evidence="3" id="KW-0997">Cell inner membrane</keyword>
<evidence type="ECO:0000256" key="9">
    <source>
        <dbReference type="ARBA" id="ARBA00023315"/>
    </source>
</evidence>
<keyword evidence="7" id="KW-1133">Transmembrane helix</keyword>
<dbReference type="STRING" id="452637.Oter_2726"/>
<keyword evidence="2" id="KW-1003">Cell membrane</keyword>
<dbReference type="PANTHER" id="PTHR30606:SF9">
    <property type="entry name" value="LIPID A BIOSYNTHESIS LAUROYLTRANSFERASE"/>
    <property type="match status" value="1"/>
</dbReference>
<dbReference type="OrthoDB" id="9797795at2"/>
<evidence type="ECO:0000256" key="7">
    <source>
        <dbReference type="ARBA" id="ARBA00022989"/>
    </source>
</evidence>
<evidence type="ECO:0000256" key="2">
    <source>
        <dbReference type="ARBA" id="ARBA00022475"/>
    </source>
</evidence>
<accession>B1ZVZ1</accession>
<keyword evidence="5" id="KW-0812">Transmembrane</keyword>
<dbReference type="Proteomes" id="UP000007013">
    <property type="component" value="Chromosome"/>
</dbReference>
<reference evidence="10 11" key="1">
    <citation type="journal article" date="2011" name="J. Bacteriol.">
        <title>Genome sequence of the verrucomicrobium Opitutus terrae PB90-1, an abundant inhabitant of rice paddy soil ecosystems.</title>
        <authorList>
            <person name="van Passel M.W."/>
            <person name="Kant R."/>
            <person name="Palva A."/>
            <person name="Copeland A."/>
            <person name="Lucas S."/>
            <person name="Lapidus A."/>
            <person name="Glavina del Rio T."/>
            <person name="Pitluck S."/>
            <person name="Goltsman E."/>
            <person name="Clum A."/>
            <person name="Sun H."/>
            <person name="Schmutz J."/>
            <person name="Larimer F.W."/>
            <person name="Land M.L."/>
            <person name="Hauser L."/>
            <person name="Kyrpides N."/>
            <person name="Mikhailova N."/>
            <person name="Richardson P.P."/>
            <person name="Janssen P.H."/>
            <person name="de Vos W.M."/>
            <person name="Smidt H."/>
        </authorList>
    </citation>
    <scope>NUCLEOTIDE SEQUENCE [LARGE SCALE GENOMIC DNA]</scope>
    <source>
        <strain evidence="11">DSM 11246 / JCM 15787 / PB90-1</strain>
    </source>
</reference>
<comment type="subcellular location">
    <subcellularLocation>
        <location evidence="1">Cell inner membrane</location>
    </subcellularLocation>
</comment>
<keyword evidence="11" id="KW-1185">Reference proteome</keyword>
<dbReference type="GO" id="GO:0005886">
    <property type="term" value="C:plasma membrane"/>
    <property type="evidence" value="ECO:0007669"/>
    <property type="project" value="UniProtKB-SubCell"/>
</dbReference>
<keyword evidence="4 10" id="KW-0808">Transferase</keyword>
<dbReference type="RefSeq" id="WP_012375542.1">
    <property type="nucleotide sequence ID" value="NC_010571.1"/>
</dbReference>
<dbReference type="CDD" id="cd07984">
    <property type="entry name" value="LPLAT_LABLAT-like"/>
    <property type="match status" value="1"/>
</dbReference>
<dbReference type="HAMAP" id="MF_01942">
    <property type="entry name" value="Lipid_A_LpxL_LpxP"/>
    <property type="match status" value="1"/>
</dbReference>
<proteinExistence type="inferred from homology"/>
<evidence type="ECO:0000256" key="5">
    <source>
        <dbReference type="ARBA" id="ARBA00022692"/>
    </source>
</evidence>
<evidence type="ECO:0000256" key="1">
    <source>
        <dbReference type="ARBA" id="ARBA00004533"/>
    </source>
</evidence>
<dbReference type="eggNOG" id="COG1560">
    <property type="taxonomic scope" value="Bacteria"/>
</dbReference>
<organism evidence="10 11">
    <name type="scientific">Opitutus terrae (strain DSM 11246 / JCM 15787 / PB90-1)</name>
    <dbReference type="NCBI Taxonomy" id="452637"/>
    <lineage>
        <taxon>Bacteria</taxon>
        <taxon>Pseudomonadati</taxon>
        <taxon>Verrucomicrobiota</taxon>
        <taxon>Opitutia</taxon>
        <taxon>Opitutales</taxon>
        <taxon>Opitutaceae</taxon>
        <taxon>Opitutus</taxon>
    </lineage>
</organism>
<evidence type="ECO:0000256" key="6">
    <source>
        <dbReference type="ARBA" id="ARBA00022985"/>
    </source>
</evidence>
<keyword evidence="9 10" id="KW-0012">Acyltransferase</keyword>
<dbReference type="PIRSF" id="PIRSF026649">
    <property type="entry name" value="MsbB"/>
    <property type="match status" value="1"/>
</dbReference>
<sequence length="301" mass="34352">MARASEQPLWFPQHWPSWIGLALFWVATRLPWGVQRALGRALGTAVYYLLPIRRHVVHVNLRLCFPEKTERERRTLARAHYHSLALGLFETCNAWWTDAVALPRHRLIGREHLERAIALGHGVIVLTSHVTTLEICGRIMTENFKFGCLYRDPNNPVVAAAMRRQRERRMTIAVHFDDLKGLIRALRAGHAIWYAPDQGKRTKQTEILPFFGVPAITNTATSKLAEMTGAPVVPYFGRREPDGAYTLTILPPLESFPSADPAADAVRINQLIEQQIRLAPEQYLWVHKRFKARGPGYPEVY</sequence>
<dbReference type="InterPro" id="IPR004960">
    <property type="entry name" value="LipA_acyltrans"/>
</dbReference>
<keyword evidence="6" id="KW-0448">Lipopolysaccharide biosynthesis</keyword>
<dbReference type="GO" id="GO:0016746">
    <property type="term" value="F:acyltransferase activity"/>
    <property type="evidence" value="ECO:0007669"/>
    <property type="project" value="UniProtKB-KW"/>
</dbReference>
<dbReference type="KEGG" id="ote:Oter_2726"/>
<dbReference type="EMBL" id="CP001032">
    <property type="protein sequence ID" value="ACB76007.1"/>
    <property type="molecule type" value="Genomic_DNA"/>
</dbReference>
<protein>
    <submittedName>
        <fullName evidence="10">Lipid A biosynthesis lauroyl (Or palmitoleoyl) acyltransferase</fullName>
    </submittedName>
</protein>
<dbReference type="InterPro" id="IPR011920">
    <property type="entry name" value="Lipid_A_LpxL_LpxP"/>
</dbReference>
<evidence type="ECO:0000313" key="10">
    <source>
        <dbReference type="EMBL" id="ACB76007.1"/>
    </source>
</evidence>
<evidence type="ECO:0000256" key="8">
    <source>
        <dbReference type="ARBA" id="ARBA00023136"/>
    </source>
</evidence>
<dbReference type="GO" id="GO:0009245">
    <property type="term" value="P:lipid A biosynthetic process"/>
    <property type="evidence" value="ECO:0007669"/>
    <property type="project" value="InterPro"/>
</dbReference>
<evidence type="ECO:0000256" key="4">
    <source>
        <dbReference type="ARBA" id="ARBA00022679"/>
    </source>
</evidence>
<dbReference type="HOGENOM" id="CLU_049421_1_0_0"/>
<dbReference type="Pfam" id="PF03279">
    <property type="entry name" value="Lip_A_acyltrans"/>
    <property type="match status" value="1"/>
</dbReference>